<reference evidence="1 3" key="1">
    <citation type="journal article" date="2020" name="Stud. Mycol.">
        <title>101 Dothideomycetes genomes: a test case for predicting lifestyles and emergence of pathogens.</title>
        <authorList>
            <person name="Haridas S."/>
            <person name="Albert R."/>
            <person name="Binder M."/>
            <person name="Bloem J."/>
            <person name="Labutti K."/>
            <person name="Salamov A."/>
            <person name="Andreopoulos B."/>
            <person name="Baker S."/>
            <person name="Barry K."/>
            <person name="Bills G."/>
            <person name="Bluhm B."/>
            <person name="Cannon C."/>
            <person name="Castanera R."/>
            <person name="Culley D."/>
            <person name="Daum C."/>
            <person name="Ezra D."/>
            <person name="Gonzalez J."/>
            <person name="Henrissat B."/>
            <person name="Kuo A."/>
            <person name="Liang C."/>
            <person name="Lipzen A."/>
            <person name="Lutzoni F."/>
            <person name="Magnuson J."/>
            <person name="Mondo S."/>
            <person name="Nolan M."/>
            <person name="Ohm R."/>
            <person name="Pangilinan J."/>
            <person name="Park H.-J."/>
            <person name="Ramirez L."/>
            <person name="Alfaro M."/>
            <person name="Sun H."/>
            <person name="Tritt A."/>
            <person name="Yoshinaga Y."/>
            <person name="Zwiers L.-H."/>
            <person name="Turgeon B."/>
            <person name="Goodwin S."/>
            <person name="Spatafora J."/>
            <person name="Crous P."/>
            <person name="Grigoriev I."/>
        </authorList>
    </citation>
    <scope>NUCLEOTIDE SEQUENCE</scope>
    <source>
        <strain evidence="1 3">CBS 304.34</strain>
    </source>
</reference>
<proteinExistence type="predicted"/>
<evidence type="ECO:0000313" key="2">
    <source>
        <dbReference type="Proteomes" id="UP000504636"/>
    </source>
</evidence>
<protein>
    <submittedName>
        <fullName evidence="1 3">Uncharacterized protein</fullName>
    </submittedName>
</protein>
<dbReference type="GeneID" id="54461746"/>
<keyword evidence="2" id="KW-1185">Reference proteome</keyword>
<accession>A0A6A6Y887</accession>
<evidence type="ECO:0000313" key="3">
    <source>
        <dbReference type="RefSeq" id="XP_033572015.1"/>
    </source>
</evidence>
<dbReference type="Proteomes" id="UP000504636">
    <property type="component" value="Unplaced"/>
</dbReference>
<dbReference type="AlphaFoldDB" id="A0A6A6Y887"/>
<sequence length="92" mass="10007">MKSDATGVVAATFPLETASPYLCWLEPRSPTRRPTDTAAKSGRLAVVVIVMIVMGVGKRVAWKYQDNAPFLPTERPCRVPLHALSVAMLPVT</sequence>
<dbReference type="EMBL" id="MU003710">
    <property type="protein sequence ID" value="KAF2805051.1"/>
    <property type="molecule type" value="Genomic_DNA"/>
</dbReference>
<reference evidence="3" key="2">
    <citation type="submission" date="2020-04" db="EMBL/GenBank/DDBJ databases">
        <authorList>
            <consortium name="NCBI Genome Project"/>
        </authorList>
    </citation>
    <scope>NUCLEOTIDE SEQUENCE</scope>
    <source>
        <strain evidence="3">CBS 304.34</strain>
    </source>
</reference>
<dbReference type="RefSeq" id="XP_033572015.1">
    <property type="nucleotide sequence ID" value="XM_033720853.1"/>
</dbReference>
<organism evidence="1">
    <name type="scientific">Mytilinidion resinicola</name>
    <dbReference type="NCBI Taxonomy" id="574789"/>
    <lineage>
        <taxon>Eukaryota</taxon>
        <taxon>Fungi</taxon>
        <taxon>Dikarya</taxon>
        <taxon>Ascomycota</taxon>
        <taxon>Pezizomycotina</taxon>
        <taxon>Dothideomycetes</taxon>
        <taxon>Pleosporomycetidae</taxon>
        <taxon>Mytilinidiales</taxon>
        <taxon>Mytilinidiaceae</taxon>
        <taxon>Mytilinidion</taxon>
    </lineage>
</organism>
<gene>
    <name evidence="1 3" type="ORF">BDZ99DRAFT_466721</name>
</gene>
<reference evidence="3" key="3">
    <citation type="submission" date="2025-04" db="UniProtKB">
        <authorList>
            <consortium name="RefSeq"/>
        </authorList>
    </citation>
    <scope>IDENTIFICATION</scope>
    <source>
        <strain evidence="3">CBS 304.34</strain>
    </source>
</reference>
<name>A0A6A6Y887_9PEZI</name>
<evidence type="ECO:0000313" key="1">
    <source>
        <dbReference type="EMBL" id="KAF2805051.1"/>
    </source>
</evidence>